<name>A0ABW0KKY4_9BACT</name>
<sequence>MHRCLPVLTTLVFAASAVVRGQSIVPPAPPPTPAAPAAAAPAPAAAPEAPVTAPAPAAAAPAPAAAPAQAAPAQPQAAPAADGSQPAAPAEGMRPPGGGPPGGGFPGGGRGGFGRRSGGFGGPGGGFGGPGGMGADGAGAPGEAESFQITGDNVMMQFANNPVADLLAIYEKLTGYTLIKDTNIFEGATISLVTPKQVPKAEAIKLIEASLLANGYAIVAEPGSNSAKILPARNQSANAVQFSHGVRFYTSAKEIPEGESIVSYFMKLDYLAPEDAATMFSGHVGLGAYGRITPVTSPPGLLITESATIVKQLIGIREAIDLGDTGSTLVTKFIPIKFADAAVIAQIIQATLNAQAQEKETKGVNTIRGTAASDGREKGGDNNAPRPPSPGQSSVSQSSANAQNPQPSTQVVADTRLNQILVVASPLDYTYVASLIAEFDKPLENTEPYERKLKYAAALDVLSALVDRLQELNTGTTQLPGGGSLQQQRQQVLATNSTQLLGGRTTQGTRGGVIGNTAASSTSSDTASASTGTTGTTGTTGSTGGSRADVVSGPTENNAPVSVLVGKSRIVADPMSNTIIVMGRQEEIEKVDGLLDKLDRKPSQVYLATVIGELTLTDTMLTGVDYISSLTNKNFTASSITNRTDILGGTGGTGRAINDLRTNAITTPFGPSSGLNLYGAAGSGLGVFLNALQTNSNFKVLSRPSIFALNNKKAVISSGRKVPYPASTVTNASNLNGTVTSTTSYLDVVLKLEVVPLINTDGEVTLTISQINDTLIGTQLIQPNLVPIIGTEQLVTSVTIPDRNTIVLGGLISEEKNLSQNGIPVLGKIPGLGKLFRTDNNSVTRKELIVFIQPQVVTDTDSVRETSLSEDIRTTAGAQAAQRFPQVPPPPAPEPVEVPAKKKNFFQRMFSRDPKPQ</sequence>
<feature type="compositionally biased region" description="Low complexity" evidence="6">
    <location>
        <begin position="391"/>
        <end position="408"/>
    </location>
</feature>
<dbReference type="PANTHER" id="PTHR30332">
    <property type="entry name" value="PROBABLE GENERAL SECRETION PATHWAY PROTEIN D"/>
    <property type="match status" value="1"/>
</dbReference>
<dbReference type="InterPro" id="IPR004846">
    <property type="entry name" value="T2SS/T3SS_dom"/>
</dbReference>
<feature type="region of interest" description="Disordered" evidence="6">
    <location>
        <begin position="875"/>
        <end position="901"/>
    </location>
</feature>
<dbReference type="Proteomes" id="UP001596052">
    <property type="component" value="Unassembled WGS sequence"/>
</dbReference>
<evidence type="ECO:0000259" key="8">
    <source>
        <dbReference type="Pfam" id="PF03958"/>
    </source>
</evidence>
<keyword evidence="5" id="KW-0813">Transport</keyword>
<dbReference type="InterPro" id="IPR001775">
    <property type="entry name" value="GspD/PilQ"/>
</dbReference>
<evidence type="ECO:0000256" key="6">
    <source>
        <dbReference type="SAM" id="MobiDB-lite"/>
    </source>
</evidence>
<dbReference type="InterPro" id="IPR050810">
    <property type="entry name" value="Bact_Secretion_Sys_Channel"/>
</dbReference>
<dbReference type="Gene3D" id="3.30.1370.120">
    <property type="match status" value="3"/>
</dbReference>
<dbReference type="Pfam" id="PF00263">
    <property type="entry name" value="Secretin"/>
    <property type="match status" value="1"/>
</dbReference>
<dbReference type="InterPro" id="IPR038591">
    <property type="entry name" value="NolW-like_sf"/>
</dbReference>
<feature type="region of interest" description="Disordered" evidence="6">
    <location>
        <begin position="358"/>
        <end position="411"/>
    </location>
</feature>
<evidence type="ECO:0000313" key="10">
    <source>
        <dbReference type="Proteomes" id="UP001596052"/>
    </source>
</evidence>
<feature type="compositionally biased region" description="Low complexity" evidence="6">
    <location>
        <begin position="517"/>
        <end position="540"/>
    </location>
</feature>
<feature type="domain" description="NolW-like" evidence="8">
    <location>
        <begin position="332"/>
        <end position="443"/>
    </location>
</feature>
<keyword evidence="10" id="KW-1185">Reference proteome</keyword>
<evidence type="ECO:0000256" key="5">
    <source>
        <dbReference type="RuleBase" id="RU004004"/>
    </source>
</evidence>
<evidence type="ECO:0000259" key="7">
    <source>
        <dbReference type="Pfam" id="PF00263"/>
    </source>
</evidence>
<feature type="compositionally biased region" description="Low complexity" evidence="6">
    <location>
        <begin position="54"/>
        <end position="94"/>
    </location>
</feature>
<keyword evidence="2" id="KW-0732">Signal</keyword>
<feature type="region of interest" description="Disordered" evidence="6">
    <location>
        <begin position="54"/>
        <end position="145"/>
    </location>
</feature>
<dbReference type="InterPro" id="IPR005644">
    <property type="entry name" value="NolW-like"/>
</dbReference>
<comment type="similarity">
    <text evidence="4">Belongs to the bacterial secretin family.</text>
</comment>
<evidence type="ECO:0000256" key="2">
    <source>
        <dbReference type="ARBA" id="ARBA00022729"/>
    </source>
</evidence>
<gene>
    <name evidence="9" type="ORF">ACFQDI_04590</name>
</gene>
<evidence type="ECO:0000256" key="3">
    <source>
        <dbReference type="ARBA" id="ARBA00023136"/>
    </source>
</evidence>
<dbReference type="PRINTS" id="PR00811">
    <property type="entry name" value="BCTERIALGSPD"/>
</dbReference>
<evidence type="ECO:0000313" key="9">
    <source>
        <dbReference type="EMBL" id="MFC5454128.1"/>
    </source>
</evidence>
<comment type="caution">
    <text evidence="9">The sequence shown here is derived from an EMBL/GenBank/DDBJ whole genome shotgun (WGS) entry which is preliminary data.</text>
</comment>
<protein>
    <submittedName>
        <fullName evidence="9">Type II secretion system protein GspD</fullName>
    </submittedName>
</protein>
<dbReference type="PANTHER" id="PTHR30332:SF24">
    <property type="entry name" value="SECRETIN GSPD-RELATED"/>
    <property type="match status" value="1"/>
</dbReference>
<keyword evidence="3" id="KW-0472">Membrane</keyword>
<dbReference type="EMBL" id="JBHSMQ010000001">
    <property type="protein sequence ID" value="MFC5454128.1"/>
    <property type="molecule type" value="Genomic_DNA"/>
</dbReference>
<proteinExistence type="inferred from homology"/>
<evidence type="ECO:0000256" key="4">
    <source>
        <dbReference type="RuleBase" id="RU004003"/>
    </source>
</evidence>
<accession>A0ABW0KKY4</accession>
<feature type="compositionally biased region" description="Gly residues" evidence="6">
    <location>
        <begin position="100"/>
        <end position="140"/>
    </location>
</feature>
<feature type="domain" description="Type II/III secretion system secretin-like" evidence="7">
    <location>
        <begin position="691"/>
        <end position="857"/>
    </location>
</feature>
<evidence type="ECO:0000256" key="1">
    <source>
        <dbReference type="ARBA" id="ARBA00004370"/>
    </source>
</evidence>
<reference evidence="10" key="1">
    <citation type="journal article" date="2019" name="Int. J. Syst. Evol. Microbiol.">
        <title>The Global Catalogue of Microorganisms (GCM) 10K type strain sequencing project: providing services to taxonomists for standard genome sequencing and annotation.</title>
        <authorList>
            <consortium name="The Broad Institute Genomics Platform"/>
            <consortium name="The Broad Institute Genome Sequencing Center for Infectious Disease"/>
            <person name="Wu L."/>
            <person name="Ma J."/>
        </authorList>
    </citation>
    <scope>NUCLEOTIDE SEQUENCE [LARGE SCALE GENOMIC DNA]</scope>
    <source>
        <strain evidence="10">CGMCC 4.1469</strain>
    </source>
</reference>
<organism evidence="9 10">
    <name type="scientific">Prosthecobacter fluviatilis</name>
    <dbReference type="NCBI Taxonomy" id="445931"/>
    <lineage>
        <taxon>Bacteria</taxon>
        <taxon>Pseudomonadati</taxon>
        <taxon>Verrucomicrobiota</taxon>
        <taxon>Verrucomicrobiia</taxon>
        <taxon>Verrucomicrobiales</taxon>
        <taxon>Verrucomicrobiaceae</taxon>
        <taxon>Prosthecobacter</taxon>
    </lineage>
</organism>
<dbReference type="Pfam" id="PF03958">
    <property type="entry name" value="Secretin_N"/>
    <property type="match status" value="1"/>
</dbReference>
<feature type="region of interest" description="Disordered" evidence="6">
    <location>
        <begin position="502"/>
        <end position="557"/>
    </location>
</feature>
<feature type="compositionally biased region" description="Pro residues" evidence="6">
    <location>
        <begin position="886"/>
        <end position="896"/>
    </location>
</feature>
<comment type="subcellular location">
    <subcellularLocation>
        <location evidence="5">Cell outer membrane</location>
    </subcellularLocation>
    <subcellularLocation>
        <location evidence="1">Membrane</location>
    </subcellularLocation>
</comment>
<dbReference type="RefSeq" id="WP_377163884.1">
    <property type="nucleotide sequence ID" value="NZ_JBHSMQ010000001.1"/>
</dbReference>